<sequence length="73" mass="8493">MALKISSLSLMSNITAMESVTTLTADTTGFTTGIDIIVQVLDDRSRYFRCPILVIDIHFTHRMRWTHRRYMKD</sequence>
<proteinExistence type="predicted"/>
<protein>
    <submittedName>
        <fullName evidence="1">Uncharacterized protein</fullName>
    </submittedName>
</protein>
<name>A0A8J5P8F1_FUSOX</name>
<dbReference type="AlphaFoldDB" id="A0A8J5P8F1"/>
<reference evidence="1" key="1">
    <citation type="submission" date="2021-04" db="EMBL/GenBank/DDBJ databases">
        <title>First draft genome resource for Brassicaceae pathogens Fusarium oxysporum f. sp. raphani and Fusarium oxysporum f. sp. rapae.</title>
        <authorList>
            <person name="Asai S."/>
        </authorList>
    </citation>
    <scope>NUCLEOTIDE SEQUENCE</scope>
    <source>
        <strain evidence="1">Tf1208</strain>
    </source>
</reference>
<evidence type="ECO:0000313" key="2">
    <source>
        <dbReference type="Proteomes" id="UP000694050"/>
    </source>
</evidence>
<gene>
    <name evidence="1" type="ORF">Forpe1208_v007409</name>
</gene>
<comment type="caution">
    <text evidence="1">The sequence shown here is derived from an EMBL/GenBank/DDBJ whole genome shotgun (WGS) entry which is preliminary data.</text>
</comment>
<organism evidence="1 2">
    <name type="scientific">Fusarium oxysporum f. sp. rapae</name>
    <dbReference type="NCBI Taxonomy" id="485398"/>
    <lineage>
        <taxon>Eukaryota</taxon>
        <taxon>Fungi</taxon>
        <taxon>Dikarya</taxon>
        <taxon>Ascomycota</taxon>
        <taxon>Pezizomycotina</taxon>
        <taxon>Sordariomycetes</taxon>
        <taxon>Hypocreomycetidae</taxon>
        <taxon>Hypocreales</taxon>
        <taxon>Nectriaceae</taxon>
        <taxon>Fusarium</taxon>
        <taxon>Fusarium oxysporum species complex</taxon>
    </lineage>
</organism>
<dbReference type="Proteomes" id="UP000694050">
    <property type="component" value="Unassembled WGS sequence"/>
</dbReference>
<evidence type="ECO:0000313" key="1">
    <source>
        <dbReference type="EMBL" id="KAG7413942.1"/>
    </source>
</evidence>
<dbReference type="EMBL" id="JAELUQ010000005">
    <property type="protein sequence ID" value="KAG7413942.1"/>
    <property type="molecule type" value="Genomic_DNA"/>
</dbReference>
<accession>A0A8J5P8F1</accession>